<dbReference type="Pfam" id="PF10536">
    <property type="entry name" value="PMD"/>
    <property type="match status" value="1"/>
</dbReference>
<feature type="domain" description="Aminotransferase-like plant mobile" evidence="1">
    <location>
        <begin position="10"/>
        <end position="98"/>
    </location>
</feature>
<proteinExistence type="predicted"/>
<evidence type="ECO:0000313" key="3">
    <source>
        <dbReference type="Proteomes" id="UP000828251"/>
    </source>
</evidence>
<sequence>MNASCYESAGFGSVALIQTFDLRYDLIFALVEWWHQEIHTFHLPCEEYVDCNITLEDVTLQLGLPINASVVTSVSTISEPTALCYNLLGVSPGDAESKLTGLKFS</sequence>
<dbReference type="OrthoDB" id="784956at2759"/>
<gene>
    <name evidence="2" type="ORF">J1N35_044233</name>
</gene>
<dbReference type="PANTHER" id="PTHR46033">
    <property type="entry name" value="PROTEIN MAIN-LIKE 2"/>
    <property type="match status" value="1"/>
</dbReference>
<organism evidence="2 3">
    <name type="scientific">Gossypium stocksii</name>
    <dbReference type="NCBI Taxonomy" id="47602"/>
    <lineage>
        <taxon>Eukaryota</taxon>
        <taxon>Viridiplantae</taxon>
        <taxon>Streptophyta</taxon>
        <taxon>Embryophyta</taxon>
        <taxon>Tracheophyta</taxon>
        <taxon>Spermatophyta</taxon>
        <taxon>Magnoliopsida</taxon>
        <taxon>eudicotyledons</taxon>
        <taxon>Gunneridae</taxon>
        <taxon>Pentapetalae</taxon>
        <taxon>rosids</taxon>
        <taxon>malvids</taxon>
        <taxon>Malvales</taxon>
        <taxon>Malvaceae</taxon>
        <taxon>Malvoideae</taxon>
        <taxon>Gossypium</taxon>
    </lineage>
</organism>
<dbReference type="InterPro" id="IPR044824">
    <property type="entry name" value="MAIN-like"/>
</dbReference>
<comment type="caution">
    <text evidence="2">The sequence shown here is derived from an EMBL/GenBank/DDBJ whole genome shotgun (WGS) entry which is preliminary data.</text>
</comment>
<dbReference type="Proteomes" id="UP000828251">
    <property type="component" value="Unassembled WGS sequence"/>
</dbReference>
<dbReference type="InterPro" id="IPR019557">
    <property type="entry name" value="AminoTfrase-like_pln_mobile"/>
</dbReference>
<accession>A0A9D3ZFL3</accession>
<dbReference type="PANTHER" id="PTHR46033:SF8">
    <property type="entry name" value="PROTEIN MAINTENANCE OF MERISTEMS-LIKE"/>
    <property type="match status" value="1"/>
</dbReference>
<name>A0A9D3ZFL3_9ROSI</name>
<dbReference type="GO" id="GO:0010073">
    <property type="term" value="P:meristem maintenance"/>
    <property type="evidence" value="ECO:0007669"/>
    <property type="project" value="InterPro"/>
</dbReference>
<reference evidence="2 3" key="1">
    <citation type="journal article" date="2021" name="Plant Biotechnol. J.">
        <title>Multi-omics assisted identification of the key and species-specific regulatory components of drought-tolerant mechanisms in Gossypium stocksii.</title>
        <authorList>
            <person name="Yu D."/>
            <person name="Ke L."/>
            <person name="Zhang D."/>
            <person name="Wu Y."/>
            <person name="Sun Y."/>
            <person name="Mei J."/>
            <person name="Sun J."/>
            <person name="Sun Y."/>
        </authorList>
    </citation>
    <scope>NUCLEOTIDE SEQUENCE [LARGE SCALE GENOMIC DNA]</scope>
    <source>
        <strain evidence="3">cv. E1</strain>
        <tissue evidence="2">Leaf</tissue>
    </source>
</reference>
<evidence type="ECO:0000259" key="1">
    <source>
        <dbReference type="Pfam" id="PF10536"/>
    </source>
</evidence>
<dbReference type="AlphaFoldDB" id="A0A9D3ZFL3"/>
<keyword evidence="3" id="KW-1185">Reference proteome</keyword>
<dbReference type="EMBL" id="JAIQCV010000013">
    <property type="protein sequence ID" value="KAH1032059.1"/>
    <property type="molecule type" value="Genomic_DNA"/>
</dbReference>
<protein>
    <recommendedName>
        <fullName evidence="1">Aminotransferase-like plant mobile domain-containing protein</fullName>
    </recommendedName>
</protein>
<evidence type="ECO:0000313" key="2">
    <source>
        <dbReference type="EMBL" id="KAH1032059.1"/>
    </source>
</evidence>